<dbReference type="Proteomes" id="UP000270205">
    <property type="component" value="Unassembled WGS sequence"/>
</dbReference>
<name>A0A7Z8YPZ0_9FLAO</name>
<organism evidence="1 2">
    <name type="scientific">Bergeyella zoohelcum</name>
    <dbReference type="NCBI Taxonomy" id="1015"/>
    <lineage>
        <taxon>Bacteria</taxon>
        <taxon>Pseudomonadati</taxon>
        <taxon>Bacteroidota</taxon>
        <taxon>Flavobacteriia</taxon>
        <taxon>Flavobacteriales</taxon>
        <taxon>Weeksellaceae</taxon>
        <taxon>Bergeyella</taxon>
    </lineage>
</organism>
<comment type="caution">
    <text evidence="1">The sequence shown here is derived from an EMBL/GenBank/DDBJ whole genome shotgun (WGS) entry which is preliminary data.</text>
</comment>
<dbReference type="EMBL" id="UYIV01000001">
    <property type="protein sequence ID" value="VDH05849.1"/>
    <property type="molecule type" value="Genomic_DNA"/>
</dbReference>
<dbReference type="AlphaFoldDB" id="A0A7Z8YPZ0"/>
<protein>
    <submittedName>
        <fullName evidence="1">Uncharacterized protein</fullName>
    </submittedName>
</protein>
<proteinExistence type="predicted"/>
<evidence type="ECO:0000313" key="2">
    <source>
        <dbReference type="Proteomes" id="UP000270205"/>
    </source>
</evidence>
<accession>A0A7Z8YPZ0</accession>
<gene>
    <name evidence="1" type="ORF">NCTC12929_02010</name>
</gene>
<evidence type="ECO:0000313" key="1">
    <source>
        <dbReference type="EMBL" id="VDH05849.1"/>
    </source>
</evidence>
<sequence length="167" mass="19832">MNENNHLEIPTRLQTVLQQIDEMPLYLAELPIEEHPRLPQFNRFIQVKGIEAKGDYEFVHFIYAQILKDKETGEVINIPLPTPDWVVNGETWSYFRGQDGEPVELPIKEEFRQNDEDSEAPTTDKVKVPSYKYMLWLMKYQNAKFLELIQNYTKDFVRAKIEELNRL</sequence>
<reference evidence="1 2" key="1">
    <citation type="submission" date="2018-11" db="EMBL/GenBank/DDBJ databases">
        <authorList>
            <consortium name="Pathogen Informatics"/>
        </authorList>
    </citation>
    <scope>NUCLEOTIDE SEQUENCE [LARGE SCALE GENOMIC DNA]</scope>
    <source>
        <strain evidence="1 2">NCTC12929</strain>
    </source>
</reference>